<evidence type="ECO:0000313" key="1">
    <source>
        <dbReference type="EMBL" id="TEY87557.1"/>
    </source>
</evidence>
<proteinExistence type="predicted"/>
<gene>
    <name evidence="1" type="ORF">BOTCAL_0001g00850</name>
</gene>
<dbReference type="Proteomes" id="UP000297299">
    <property type="component" value="Unassembled WGS sequence"/>
</dbReference>
<sequence length="78" mass="8981">MSTNRRTVAKKLLIHIYTYGYEYAVDPSHSILRVWLLDTDTIHWNTQSLAVTASELLAVTVTFCLSYTHICQSLTLEY</sequence>
<reference evidence="1 2" key="1">
    <citation type="submission" date="2017-11" db="EMBL/GenBank/DDBJ databases">
        <title>Comparative genomics of Botrytis spp.</title>
        <authorList>
            <person name="Valero-Jimenez C.A."/>
            <person name="Tapia P."/>
            <person name="Veloso J."/>
            <person name="Silva-Moreno E."/>
            <person name="Staats M."/>
            <person name="Valdes J.H."/>
            <person name="Van Kan J.A.L."/>
        </authorList>
    </citation>
    <scope>NUCLEOTIDE SEQUENCE [LARGE SCALE GENOMIC DNA]</scope>
    <source>
        <strain evidence="1 2">MUCL2830</strain>
    </source>
</reference>
<accession>A0A4Y8DIB8</accession>
<name>A0A4Y8DIB8_9HELO</name>
<dbReference type="AlphaFoldDB" id="A0A4Y8DIB8"/>
<keyword evidence="2" id="KW-1185">Reference proteome</keyword>
<dbReference type="EMBL" id="PHWZ01000001">
    <property type="protein sequence ID" value="TEY87557.1"/>
    <property type="molecule type" value="Genomic_DNA"/>
</dbReference>
<comment type="caution">
    <text evidence="1">The sequence shown here is derived from an EMBL/GenBank/DDBJ whole genome shotgun (WGS) entry which is preliminary data.</text>
</comment>
<evidence type="ECO:0000313" key="2">
    <source>
        <dbReference type="Proteomes" id="UP000297299"/>
    </source>
</evidence>
<organism evidence="1 2">
    <name type="scientific">Botryotinia calthae</name>
    <dbReference type="NCBI Taxonomy" id="38488"/>
    <lineage>
        <taxon>Eukaryota</taxon>
        <taxon>Fungi</taxon>
        <taxon>Dikarya</taxon>
        <taxon>Ascomycota</taxon>
        <taxon>Pezizomycotina</taxon>
        <taxon>Leotiomycetes</taxon>
        <taxon>Helotiales</taxon>
        <taxon>Sclerotiniaceae</taxon>
        <taxon>Botryotinia</taxon>
    </lineage>
</organism>
<protein>
    <submittedName>
        <fullName evidence="1">Uncharacterized protein</fullName>
    </submittedName>
</protein>